<dbReference type="CDD" id="cd07302">
    <property type="entry name" value="CHD"/>
    <property type="match status" value="1"/>
</dbReference>
<dbReference type="Gene3D" id="3.30.450.20">
    <property type="entry name" value="PAS domain"/>
    <property type="match status" value="2"/>
</dbReference>
<dbReference type="InterPro" id="IPR001054">
    <property type="entry name" value="A/G_cyclase"/>
</dbReference>
<dbReference type="GO" id="GO:0016020">
    <property type="term" value="C:membrane"/>
    <property type="evidence" value="ECO:0007669"/>
    <property type="project" value="InterPro"/>
</dbReference>
<dbReference type="GO" id="GO:0035556">
    <property type="term" value="P:intracellular signal transduction"/>
    <property type="evidence" value="ECO:0007669"/>
    <property type="project" value="InterPro"/>
</dbReference>
<feature type="transmembrane region" description="Helical" evidence="1">
    <location>
        <begin position="12"/>
        <end position="32"/>
    </location>
</feature>
<dbReference type="InterPro" id="IPR003660">
    <property type="entry name" value="HAMP_dom"/>
</dbReference>
<dbReference type="GO" id="GO:0004016">
    <property type="term" value="F:adenylate cyclase activity"/>
    <property type="evidence" value="ECO:0007669"/>
    <property type="project" value="UniProtKB-ARBA"/>
</dbReference>
<feature type="domain" description="Guanylate cyclase" evidence="2">
    <location>
        <begin position="422"/>
        <end position="554"/>
    </location>
</feature>
<feature type="transmembrane region" description="Helical" evidence="1">
    <location>
        <begin position="316"/>
        <end position="334"/>
    </location>
</feature>
<dbReference type="SMART" id="SM00044">
    <property type="entry name" value="CYCc"/>
    <property type="match status" value="1"/>
</dbReference>
<accession>A0A9D6UZS8</accession>
<dbReference type="Gene3D" id="6.10.340.10">
    <property type="match status" value="1"/>
</dbReference>
<dbReference type="Gene3D" id="3.30.70.1230">
    <property type="entry name" value="Nucleotide cyclase"/>
    <property type="match status" value="1"/>
</dbReference>
<dbReference type="GO" id="GO:0009190">
    <property type="term" value="P:cyclic nucleotide biosynthetic process"/>
    <property type="evidence" value="ECO:0007669"/>
    <property type="project" value="InterPro"/>
</dbReference>
<organism evidence="4 5">
    <name type="scientific">Desulfomonile tiedjei</name>
    <dbReference type="NCBI Taxonomy" id="2358"/>
    <lineage>
        <taxon>Bacteria</taxon>
        <taxon>Pseudomonadati</taxon>
        <taxon>Thermodesulfobacteriota</taxon>
        <taxon>Desulfomonilia</taxon>
        <taxon>Desulfomonilales</taxon>
        <taxon>Desulfomonilaceae</taxon>
        <taxon>Desulfomonile</taxon>
    </lineage>
</organism>
<keyword evidence="1" id="KW-0812">Transmembrane</keyword>
<dbReference type="PROSITE" id="PS50885">
    <property type="entry name" value="HAMP"/>
    <property type="match status" value="1"/>
</dbReference>
<dbReference type="InterPro" id="IPR029787">
    <property type="entry name" value="Nucleotide_cyclase"/>
</dbReference>
<evidence type="ECO:0000259" key="2">
    <source>
        <dbReference type="PROSITE" id="PS50125"/>
    </source>
</evidence>
<proteinExistence type="predicted"/>
<keyword evidence="1" id="KW-1133">Transmembrane helix</keyword>
<dbReference type="EMBL" id="JACRDE010000128">
    <property type="protein sequence ID" value="MBI5248702.1"/>
    <property type="molecule type" value="Genomic_DNA"/>
</dbReference>
<dbReference type="PANTHER" id="PTHR43081:SF1">
    <property type="entry name" value="ADENYLATE CYCLASE, TERMINAL-DIFFERENTIATION SPECIFIC"/>
    <property type="match status" value="1"/>
</dbReference>
<dbReference type="Proteomes" id="UP000807825">
    <property type="component" value="Unassembled WGS sequence"/>
</dbReference>
<feature type="domain" description="HAMP" evidence="3">
    <location>
        <begin position="335"/>
        <end position="388"/>
    </location>
</feature>
<comment type="caution">
    <text evidence="4">The sequence shown here is derived from an EMBL/GenBank/DDBJ whole genome shotgun (WGS) entry which is preliminary data.</text>
</comment>
<dbReference type="Pfam" id="PF00211">
    <property type="entry name" value="Guanylate_cyc"/>
    <property type="match status" value="1"/>
</dbReference>
<evidence type="ECO:0000313" key="4">
    <source>
        <dbReference type="EMBL" id="MBI5248702.1"/>
    </source>
</evidence>
<dbReference type="Pfam" id="PF00672">
    <property type="entry name" value="HAMP"/>
    <property type="match status" value="1"/>
</dbReference>
<dbReference type="CDD" id="cd12912">
    <property type="entry name" value="PDC2_MCP_like"/>
    <property type="match status" value="1"/>
</dbReference>
<sequence>MISLRRSITLKIIFLVLGSTCIVLSLVIELMYSSSKKLIRAEAETNAVHLVSSLANHVEQEFILAAHSADQLASFLGTSAWTERPLLDHIRRMVGQNHSVFGSAVAFLPFGFSPEIERYAPYFYRSDEQIHFVQLANESYNYFEKDWYRIPATERKSIWTEPYFDDGGGNVAMTTYARPMSGEDTGGTPAKLKAIVTADISLESLNKLVNEKAIYSTGFCFVISKKGTLVTSRYPERVMKQSIFDVADDSKHPGASAIAQAMLTEPSGFHDIGPGFTGVDSYLAFTRMDPPGWTLAAILPKHELFAKVDALRHETLLLAALGIVLLAVAAILVARSISRPVRQMAGETFKVAEGNYDIDLSSIRSIDEVGQLARSFTRMTEGLKERERIKDTFGRYLTQEVVKRLLESKDGLKLGGEIREISIMMSDLRGFTALSSSMSPEQIIKFLNRYLGRMVEIILDHRGIIDEIIGDGILAFFGAPESLNNHPELAVACALKMQLAMEEINTQNEADGLPHLEMGVAVNTGEVVVGNIGSEKRAKYGAVGAQVNFTGRVEAFTVGGQVLISRSTREKLSDKLEIGNALNVGMKGVPGKVELYDVRGIRGDYEAHLEHRDESLQRLVTGIPARVFGMDQKILDSTGKQATITGVSLKSARLILWDEILQWDDVRLLIKNEDAAGEDFEIYGKVMTVGRLDDGLEALVRFTSVSPGAYKLLRQLLAPS</sequence>
<evidence type="ECO:0000256" key="1">
    <source>
        <dbReference type="SAM" id="Phobius"/>
    </source>
</evidence>
<reference evidence="4" key="1">
    <citation type="submission" date="2020-07" db="EMBL/GenBank/DDBJ databases">
        <title>Huge and variable diversity of episymbiotic CPR bacteria and DPANN archaea in groundwater ecosystems.</title>
        <authorList>
            <person name="He C.Y."/>
            <person name="Keren R."/>
            <person name="Whittaker M."/>
            <person name="Farag I.F."/>
            <person name="Doudna J."/>
            <person name="Cate J.H.D."/>
            <person name="Banfield J.F."/>
        </authorList>
    </citation>
    <scope>NUCLEOTIDE SEQUENCE</scope>
    <source>
        <strain evidence="4">NC_groundwater_1664_Pr3_B-0.1um_52_9</strain>
    </source>
</reference>
<evidence type="ECO:0000259" key="3">
    <source>
        <dbReference type="PROSITE" id="PS50885"/>
    </source>
</evidence>
<dbReference type="SUPFAM" id="SSF158472">
    <property type="entry name" value="HAMP domain-like"/>
    <property type="match status" value="1"/>
</dbReference>
<dbReference type="PROSITE" id="PS50125">
    <property type="entry name" value="GUANYLATE_CYCLASE_2"/>
    <property type="match status" value="1"/>
</dbReference>
<dbReference type="AlphaFoldDB" id="A0A9D6UZS8"/>
<name>A0A9D6UZS8_9BACT</name>
<dbReference type="SMART" id="SM00304">
    <property type="entry name" value="HAMP"/>
    <property type="match status" value="1"/>
</dbReference>
<dbReference type="Pfam" id="PF22673">
    <property type="entry name" value="MCP-like_PDC_1"/>
    <property type="match status" value="1"/>
</dbReference>
<protein>
    <submittedName>
        <fullName evidence="4">HAMP domain-containing protein</fullName>
    </submittedName>
</protein>
<keyword evidence="1" id="KW-0472">Membrane</keyword>
<gene>
    <name evidence="4" type="ORF">HY912_04340</name>
</gene>
<dbReference type="PANTHER" id="PTHR43081">
    <property type="entry name" value="ADENYLATE CYCLASE, TERMINAL-DIFFERENTIATION SPECIFIC-RELATED"/>
    <property type="match status" value="1"/>
</dbReference>
<dbReference type="CDD" id="cd06225">
    <property type="entry name" value="HAMP"/>
    <property type="match status" value="1"/>
</dbReference>
<dbReference type="CDD" id="cd12913">
    <property type="entry name" value="PDC1_MCP_like"/>
    <property type="match status" value="1"/>
</dbReference>
<dbReference type="InterPro" id="IPR050697">
    <property type="entry name" value="Adenylyl/Guanylyl_Cyclase_3/4"/>
</dbReference>
<dbReference type="SUPFAM" id="SSF55073">
    <property type="entry name" value="Nucleotide cyclase"/>
    <property type="match status" value="1"/>
</dbReference>
<evidence type="ECO:0000313" key="5">
    <source>
        <dbReference type="Proteomes" id="UP000807825"/>
    </source>
</evidence>